<keyword evidence="3" id="KW-1185">Reference proteome</keyword>
<name>A0AA45KGL4_9LACT</name>
<dbReference type="InterPro" id="IPR001633">
    <property type="entry name" value="EAL_dom"/>
</dbReference>
<dbReference type="PANTHER" id="PTHR33121">
    <property type="entry name" value="CYCLIC DI-GMP PHOSPHODIESTERASE PDEF"/>
    <property type="match status" value="1"/>
</dbReference>
<dbReference type="AlphaFoldDB" id="A0AA45KGL4"/>
<dbReference type="GO" id="GO:0071111">
    <property type="term" value="F:cyclic-guanylate-specific phosphodiesterase activity"/>
    <property type="evidence" value="ECO:0007669"/>
    <property type="project" value="InterPro"/>
</dbReference>
<dbReference type="SMART" id="SM00052">
    <property type="entry name" value="EAL"/>
    <property type="match status" value="1"/>
</dbReference>
<evidence type="ECO:0000313" key="3">
    <source>
        <dbReference type="Proteomes" id="UP000663608"/>
    </source>
</evidence>
<dbReference type="KEGG" id="lti:JW886_01515"/>
<dbReference type="PROSITE" id="PS50883">
    <property type="entry name" value="EAL"/>
    <property type="match status" value="1"/>
</dbReference>
<protein>
    <submittedName>
        <fullName evidence="2">EAL domain-containing protein</fullName>
    </submittedName>
</protein>
<dbReference type="RefSeq" id="WP_205872123.1">
    <property type="nucleotide sequence ID" value="NZ_CP070872.1"/>
</dbReference>
<dbReference type="InterPro" id="IPR035919">
    <property type="entry name" value="EAL_sf"/>
</dbReference>
<evidence type="ECO:0000313" key="2">
    <source>
        <dbReference type="EMBL" id="QSE76970.1"/>
    </source>
</evidence>
<organism evidence="2 3">
    <name type="scientific">Lactococcus taiwanensis</name>
    <dbReference type="NCBI Taxonomy" id="1151742"/>
    <lineage>
        <taxon>Bacteria</taxon>
        <taxon>Bacillati</taxon>
        <taxon>Bacillota</taxon>
        <taxon>Bacilli</taxon>
        <taxon>Lactobacillales</taxon>
        <taxon>Streptococcaceae</taxon>
        <taxon>Lactococcus</taxon>
    </lineage>
</organism>
<dbReference type="EMBL" id="CP070872">
    <property type="protein sequence ID" value="QSE76970.1"/>
    <property type="molecule type" value="Genomic_DNA"/>
</dbReference>
<evidence type="ECO:0000259" key="1">
    <source>
        <dbReference type="PROSITE" id="PS50883"/>
    </source>
</evidence>
<gene>
    <name evidence="2" type="ORF">JW886_01515</name>
</gene>
<dbReference type="Proteomes" id="UP000663608">
    <property type="component" value="Chromosome"/>
</dbReference>
<dbReference type="Gene3D" id="3.20.20.450">
    <property type="entry name" value="EAL domain"/>
    <property type="match status" value="1"/>
</dbReference>
<reference evidence="2 3" key="1">
    <citation type="submission" date="2021-02" db="EMBL/GenBank/DDBJ databases">
        <title>Complete genome sequence of Lactococcus lactis strain K_LL004.</title>
        <authorList>
            <person name="Kim H.B."/>
        </authorList>
    </citation>
    <scope>NUCLEOTIDE SEQUENCE [LARGE SCALE GENOMIC DNA]</scope>
    <source>
        <strain evidence="2 3">K_LL004</strain>
    </source>
</reference>
<proteinExistence type="predicted"/>
<sequence length="228" mass="26859">MFGKTKKNDNYLYFFNKIYDRSGSVFGFESLLRIKDTSGEWVLPQDFDKISLEIIKEAVIKSKENLPQGNFKFILKLTSKQLLSYRLRKIIKEVSPQIAPMVLVIELSHNEIQKKPKKVRAIKRRILRYQKQGVYFSINNIGSEFSHAKNIHKLLPYIDFIKLDMKYFNKEQSWLDLTLKFWGKLTKKYQIELIVSEVETKADAELVDLLGINLRQGFLYGKPQMQIK</sequence>
<dbReference type="PANTHER" id="PTHR33121:SF70">
    <property type="entry name" value="SIGNALING PROTEIN YKOW"/>
    <property type="match status" value="1"/>
</dbReference>
<feature type="domain" description="EAL" evidence="1">
    <location>
        <begin position="1"/>
        <end position="228"/>
    </location>
</feature>
<dbReference type="Pfam" id="PF00563">
    <property type="entry name" value="EAL"/>
    <property type="match status" value="1"/>
</dbReference>
<accession>A0AA45KGL4</accession>
<dbReference type="SUPFAM" id="SSF141868">
    <property type="entry name" value="EAL domain-like"/>
    <property type="match status" value="1"/>
</dbReference>
<dbReference type="InterPro" id="IPR050706">
    <property type="entry name" value="Cyclic-di-GMP_PDE-like"/>
</dbReference>